<dbReference type="AlphaFoldDB" id="A0A0J1FJX6"/>
<dbReference type="PATRIC" id="fig|476652.3.peg.4559"/>
<dbReference type="RefSeq" id="WP_047812066.1">
    <property type="nucleotide sequence ID" value="NZ_LDZY01000026.1"/>
</dbReference>
<gene>
    <name evidence="1" type="ORF">DEAC_c43030</name>
</gene>
<proteinExistence type="predicted"/>
<organism evidence="1 2">
    <name type="scientific">Desulfosporosinus acididurans</name>
    <dbReference type="NCBI Taxonomy" id="476652"/>
    <lineage>
        <taxon>Bacteria</taxon>
        <taxon>Bacillati</taxon>
        <taxon>Bacillota</taxon>
        <taxon>Clostridia</taxon>
        <taxon>Eubacteriales</taxon>
        <taxon>Desulfitobacteriaceae</taxon>
        <taxon>Desulfosporosinus</taxon>
    </lineage>
</organism>
<accession>A0A0J1FJX6</accession>
<name>A0A0J1FJX6_9FIRM</name>
<comment type="caution">
    <text evidence="1">The sequence shown here is derived from an EMBL/GenBank/DDBJ whole genome shotgun (WGS) entry which is preliminary data.</text>
</comment>
<dbReference type="EMBL" id="LDZY01000026">
    <property type="protein sequence ID" value="KLU63774.1"/>
    <property type="molecule type" value="Genomic_DNA"/>
</dbReference>
<evidence type="ECO:0000313" key="1">
    <source>
        <dbReference type="EMBL" id="KLU63774.1"/>
    </source>
</evidence>
<evidence type="ECO:0000313" key="2">
    <source>
        <dbReference type="Proteomes" id="UP000036356"/>
    </source>
</evidence>
<protein>
    <submittedName>
        <fullName evidence="1">Uncharacterized protein</fullName>
    </submittedName>
</protein>
<sequence length="113" mass="12894">MKTLDKQASLEDIIITSLQSLKEIRQTLDQQDEEIKRLAAKIETGPVNYFMIAGYCSLCGLRVDVSEVYGIEQRVVWLIGNLEIPVGKFPDPDLGDLRTYRLDVLDEVFDSRM</sequence>
<dbReference type="STRING" id="476652.DEAC_c43030"/>
<keyword evidence="2" id="KW-1185">Reference proteome</keyword>
<dbReference type="Proteomes" id="UP000036356">
    <property type="component" value="Unassembled WGS sequence"/>
</dbReference>
<reference evidence="1 2" key="1">
    <citation type="submission" date="2015-06" db="EMBL/GenBank/DDBJ databases">
        <title>Draft genome of the moderately acidophilic sulfate reducer Candidatus Desulfosporosinus acididurans strain M1.</title>
        <authorList>
            <person name="Poehlein A."/>
            <person name="Petzsch P."/>
            <person name="Johnson B.D."/>
            <person name="Schloemann M."/>
            <person name="Daniel R."/>
            <person name="Muehling M."/>
        </authorList>
    </citation>
    <scope>NUCLEOTIDE SEQUENCE [LARGE SCALE GENOMIC DNA]</scope>
    <source>
        <strain evidence="1 2">M1</strain>
    </source>
</reference>